<name>A0A4R6SN45_LABRH</name>
<keyword evidence="1" id="KW-0808">Transferase</keyword>
<dbReference type="Pfam" id="PF08843">
    <property type="entry name" value="AbiEii"/>
    <property type="match status" value="1"/>
</dbReference>
<dbReference type="Proteomes" id="UP000295444">
    <property type="component" value="Unassembled WGS sequence"/>
</dbReference>
<comment type="caution">
    <text evidence="1">The sequence shown here is derived from an EMBL/GenBank/DDBJ whole genome shotgun (WGS) entry which is preliminary data.</text>
</comment>
<dbReference type="InterPro" id="IPR014942">
    <property type="entry name" value="AbiEii"/>
</dbReference>
<sequence length="263" mass="28035">MLRVLGFAGDGSTIIGGLVPTLLVPVVDPAYAKPHVGTRDVDLCLSIALLEEGAEGYERMETQLRQNGFEPSDVTFRWLHPSGTEVEFFCPAGKGRVAGRMYRPRPGRGRQTMGSRLTALALNAGELLTAERRLVKRTVPLPGGAGLMDFEFPVTGPAGFMAAKVAALVERNKDKDAYDLVWLLDAWPGGPAGLAQEIAEDAAQRHSAAIGALNDQLAAAFASENHHGSISYARFVGADANLDQRADLAFHAHGAVQAYLAAM</sequence>
<accession>A0A4R6SN45</accession>
<dbReference type="EMBL" id="SNXZ01000001">
    <property type="protein sequence ID" value="TDQ04990.1"/>
    <property type="molecule type" value="Genomic_DNA"/>
</dbReference>
<proteinExistence type="predicted"/>
<evidence type="ECO:0000313" key="1">
    <source>
        <dbReference type="EMBL" id="TDQ04990.1"/>
    </source>
</evidence>
<dbReference type="AlphaFoldDB" id="A0A4R6SN45"/>
<dbReference type="GO" id="GO:0016740">
    <property type="term" value="F:transferase activity"/>
    <property type="evidence" value="ECO:0007669"/>
    <property type="project" value="UniProtKB-KW"/>
</dbReference>
<gene>
    <name evidence="1" type="ORF">EV186_101954</name>
</gene>
<organism evidence="1 2">
    <name type="scientific">Labedaea rhizosphaerae</name>
    <dbReference type="NCBI Taxonomy" id="598644"/>
    <lineage>
        <taxon>Bacteria</taxon>
        <taxon>Bacillati</taxon>
        <taxon>Actinomycetota</taxon>
        <taxon>Actinomycetes</taxon>
        <taxon>Pseudonocardiales</taxon>
        <taxon>Pseudonocardiaceae</taxon>
        <taxon>Labedaea</taxon>
    </lineage>
</organism>
<keyword evidence="2" id="KW-1185">Reference proteome</keyword>
<dbReference type="RefSeq" id="WP_208115473.1">
    <property type="nucleotide sequence ID" value="NZ_SNXZ01000001.1"/>
</dbReference>
<protein>
    <submittedName>
        <fullName evidence="1">Nucleotidyltransferase AbiEii toxin of type IV toxin-antitoxin system</fullName>
    </submittedName>
</protein>
<reference evidence="1 2" key="1">
    <citation type="submission" date="2019-03" db="EMBL/GenBank/DDBJ databases">
        <title>Genomic Encyclopedia of Type Strains, Phase IV (KMG-IV): sequencing the most valuable type-strain genomes for metagenomic binning, comparative biology and taxonomic classification.</title>
        <authorList>
            <person name="Goeker M."/>
        </authorList>
    </citation>
    <scope>NUCLEOTIDE SEQUENCE [LARGE SCALE GENOMIC DNA]</scope>
    <source>
        <strain evidence="1 2">DSM 45361</strain>
    </source>
</reference>
<evidence type="ECO:0000313" key="2">
    <source>
        <dbReference type="Proteomes" id="UP000295444"/>
    </source>
</evidence>